<evidence type="ECO:0000256" key="9">
    <source>
        <dbReference type="PIRSR" id="PIRSR623612-1"/>
    </source>
</evidence>
<dbReference type="SUPFAM" id="SSF55486">
    <property type="entry name" value="Metalloproteases ('zincins'), catalytic domain"/>
    <property type="match status" value="1"/>
</dbReference>
<gene>
    <name evidence="14" type="ORF">ABU614_13245</name>
</gene>
<dbReference type="Gene3D" id="3.10.170.10">
    <property type="match status" value="1"/>
</dbReference>
<dbReference type="EC" id="3.4.24.-" evidence="10"/>
<evidence type="ECO:0000259" key="12">
    <source>
        <dbReference type="Pfam" id="PF02868"/>
    </source>
</evidence>
<keyword evidence="8" id="KW-0865">Zymogen</keyword>
<reference evidence="14" key="1">
    <citation type="submission" date="2024-06" db="EMBL/GenBank/DDBJ databases">
        <authorList>
            <person name="Li S."/>
        </authorList>
    </citation>
    <scope>NUCLEOTIDE SEQUENCE</scope>
    <source>
        <strain evidence="14">SR10</strain>
    </source>
</reference>
<keyword evidence="2 10" id="KW-0645">Protease</keyword>
<organism evidence="14">
    <name type="scientific">Lysobacter firmicutimachus</name>
    <dbReference type="NCBI Taxonomy" id="1792846"/>
    <lineage>
        <taxon>Bacteria</taxon>
        <taxon>Pseudomonadati</taxon>
        <taxon>Pseudomonadota</taxon>
        <taxon>Gammaproteobacteria</taxon>
        <taxon>Lysobacterales</taxon>
        <taxon>Lysobacteraceae</taxon>
        <taxon>Lysobacter</taxon>
    </lineage>
</organism>
<evidence type="ECO:0000256" key="2">
    <source>
        <dbReference type="ARBA" id="ARBA00022670"/>
    </source>
</evidence>
<keyword evidence="3" id="KW-0479">Metal-binding</keyword>
<keyword evidence="10" id="KW-0964">Secreted</keyword>
<accession>A0AAU8MR86</accession>
<dbReference type="PANTHER" id="PTHR33794">
    <property type="entry name" value="BACILLOLYSIN"/>
    <property type="match status" value="1"/>
</dbReference>
<dbReference type="InterPro" id="IPR001570">
    <property type="entry name" value="Peptidase_M4_C_domain"/>
</dbReference>
<evidence type="ECO:0000256" key="3">
    <source>
        <dbReference type="ARBA" id="ARBA00022723"/>
    </source>
</evidence>
<keyword evidence="5 10" id="KW-0378">Hydrolase</keyword>
<dbReference type="InterPro" id="IPR011096">
    <property type="entry name" value="FTP_domain"/>
</dbReference>
<evidence type="ECO:0000256" key="10">
    <source>
        <dbReference type="RuleBase" id="RU366073"/>
    </source>
</evidence>
<evidence type="ECO:0000313" key="14">
    <source>
        <dbReference type="EMBL" id="XCO73362.1"/>
    </source>
</evidence>
<dbReference type="Pfam" id="PF02868">
    <property type="entry name" value="Peptidase_M4_C"/>
    <property type="match status" value="1"/>
</dbReference>
<dbReference type="PANTHER" id="PTHR33794:SF1">
    <property type="entry name" value="BACILLOLYSIN"/>
    <property type="match status" value="1"/>
</dbReference>
<feature type="domain" description="Peptidase M4" evidence="11">
    <location>
        <begin position="259"/>
        <end position="405"/>
    </location>
</feature>
<evidence type="ECO:0000256" key="8">
    <source>
        <dbReference type="ARBA" id="ARBA00023145"/>
    </source>
</evidence>
<dbReference type="GO" id="GO:0006508">
    <property type="term" value="P:proteolysis"/>
    <property type="evidence" value="ECO:0007669"/>
    <property type="project" value="UniProtKB-KW"/>
</dbReference>
<proteinExistence type="inferred from homology"/>
<name>A0AAU8MR86_9GAMM</name>
<comment type="cofactor">
    <cofactor evidence="10">
        <name>Zn(2+)</name>
        <dbReference type="ChEBI" id="CHEBI:29105"/>
    </cofactor>
</comment>
<keyword evidence="7 10" id="KW-0482">Metalloprotease</keyword>
<dbReference type="EMBL" id="CP159925">
    <property type="protein sequence ID" value="XCO73362.1"/>
    <property type="molecule type" value="Genomic_DNA"/>
</dbReference>
<comment type="subcellular location">
    <subcellularLocation>
        <location evidence="10">Secreted</location>
    </subcellularLocation>
</comment>
<dbReference type="GO" id="GO:0005576">
    <property type="term" value="C:extracellular region"/>
    <property type="evidence" value="ECO:0007669"/>
    <property type="project" value="UniProtKB-SubCell"/>
</dbReference>
<dbReference type="PRINTS" id="PR00730">
    <property type="entry name" value="THERMOLYSIN"/>
</dbReference>
<evidence type="ECO:0000256" key="1">
    <source>
        <dbReference type="ARBA" id="ARBA00009388"/>
    </source>
</evidence>
<dbReference type="CDD" id="cd09597">
    <property type="entry name" value="M4_TLP"/>
    <property type="match status" value="1"/>
</dbReference>
<dbReference type="InterPro" id="IPR027268">
    <property type="entry name" value="Peptidase_M4/M1_CTD_sf"/>
</dbReference>
<dbReference type="GO" id="GO:0004222">
    <property type="term" value="F:metalloendopeptidase activity"/>
    <property type="evidence" value="ECO:0007669"/>
    <property type="project" value="UniProtKB-UniRule"/>
</dbReference>
<feature type="active site" evidence="9">
    <location>
        <position position="399"/>
    </location>
</feature>
<dbReference type="GO" id="GO:0046872">
    <property type="term" value="F:metal ion binding"/>
    <property type="evidence" value="ECO:0007669"/>
    <property type="project" value="UniProtKB-UniRule"/>
</dbReference>
<comment type="function">
    <text evidence="10">Extracellular zinc metalloprotease.</text>
</comment>
<feature type="domain" description="FTP" evidence="13">
    <location>
        <begin position="116"/>
        <end position="162"/>
    </location>
</feature>
<dbReference type="Gene3D" id="1.10.390.10">
    <property type="entry name" value="Neutral Protease Domain 2"/>
    <property type="match status" value="1"/>
</dbReference>
<dbReference type="AlphaFoldDB" id="A0AAU8MR86"/>
<protein>
    <recommendedName>
        <fullName evidence="10">Neutral metalloproteinase</fullName>
        <ecNumber evidence="10">3.4.24.-</ecNumber>
    </recommendedName>
</protein>
<dbReference type="InterPro" id="IPR050728">
    <property type="entry name" value="Zinc_Metalloprotease_M4"/>
</dbReference>
<feature type="active site" description="Proton donor" evidence="9">
    <location>
        <position position="499"/>
    </location>
</feature>
<dbReference type="InterPro" id="IPR023612">
    <property type="entry name" value="Peptidase_M4"/>
</dbReference>
<dbReference type="InterPro" id="IPR013856">
    <property type="entry name" value="Peptidase_M4_domain"/>
</dbReference>
<feature type="domain" description="Peptidase M4 C-terminal" evidence="12">
    <location>
        <begin position="417"/>
        <end position="597"/>
    </location>
</feature>
<dbReference type="Pfam" id="PF07504">
    <property type="entry name" value="FTP"/>
    <property type="match status" value="1"/>
</dbReference>
<feature type="signal peptide" evidence="10">
    <location>
        <begin position="1"/>
        <end position="20"/>
    </location>
</feature>
<keyword evidence="6 10" id="KW-0862">Zinc</keyword>
<evidence type="ECO:0000256" key="4">
    <source>
        <dbReference type="ARBA" id="ARBA00022729"/>
    </source>
</evidence>
<evidence type="ECO:0000256" key="7">
    <source>
        <dbReference type="ARBA" id="ARBA00023049"/>
    </source>
</evidence>
<feature type="chain" id="PRO_5043094289" description="Neutral metalloproteinase" evidence="10">
    <location>
        <begin position="21"/>
        <end position="598"/>
    </location>
</feature>
<evidence type="ECO:0000259" key="11">
    <source>
        <dbReference type="Pfam" id="PF01447"/>
    </source>
</evidence>
<evidence type="ECO:0000259" key="13">
    <source>
        <dbReference type="Pfam" id="PF07504"/>
    </source>
</evidence>
<evidence type="ECO:0000256" key="5">
    <source>
        <dbReference type="ARBA" id="ARBA00022801"/>
    </source>
</evidence>
<sequence>MHAKTALLSAAVVAGIALLAASSRSGSDSGSETAPAGAATGFAAGRSATAPAPRADAARAHRAVQAMQLAVGSRRESDLLAASTSPEQAAASPAAQRARRLLETVAADAVHRTQADGFVARDVMIDRDGTEHVRMERSYRGLAVVGGDLVVHSRNGELLSVTQGDNMRSFGRPSIEPKLSAEQAGIEAGAAFDGTVAAIAPARLVIFARGTEPTLAWQVDVEGDRRNDPAPGLISYYLDARTGKLLQEDDRVHSAAANGTGRTLTLGNVGLVSNSVSGGYTLTDPTRGNGQTLDARNQSGTSGATAFNDSDNVWGNNTTSDRASAAADAHYGVAATFDYFKNVHGRNGIFNDGRGVKSYVHYGPTNLVNAYWTGSAMVYGDGDGVTYRPLVALDVAGHEMAHGVTGATARLGYYNIKDSGGLNESTSDIFGTLVEYSVGNANDPGDYLLGEEVYINNPGDTKALRLMFKQDADGRSFSCYPSGGFTASLTYQNGKYDPHLSSGVGNRFFYLLAEGAVTPKGFSYPPAQLVCNGDTTIAGIGRAKAGAIWYRALTRYFVSSTTYPQARTGTLQAAADLYGSTSAEYKAVARAWSAVSVN</sequence>
<keyword evidence="4 10" id="KW-0732">Signal</keyword>
<comment type="similarity">
    <text evidence="1 10">Belongs to the peptidase M4 family.</text>
</comment>
<dbReference type="Pfam" id="PF01447">
    <property type="entry name" value="Peptidase_M4"/>
    <property type="match status" value="1"/>
</dbReference>
<dbReference type="Gene3D" id="3.10.450.490">
    <property type="match status" value="1"/>
</dbReference>
<evidence type="ECO:0000256" key="6">
    <source>
        <dbReference type="ARBA" id="ARBA00022833"/>
    </source>
</evidence>